<evidence type="ECO:0000313" key="7">
    <source>
        <dbReference type="Proteomes" id="UP000254807"/>
    </source>
</evidence>
<evidence type="ECO:0000256" key="4">
    <source>
        <dbReference type="SAM" id="SignalP"/>
    </source>
</evidence>
<feature type="signal peptide" evidence="4">
    <location>
        <begin position="1"/>
        <end position="20"/>
    </location>
</feature>
<keyword evidence="7" id="KW-1185">Reference proteome</keyword>
<evidence type="ECO:0000256" key="1">
    <source>
        <dbReference type="ARBA" id="ARBA00004196"/>
    </source>
</evidence>
<feature type="domain" description="Periplasmic binding protein" evidence="5">
    <location>
        <begin position="38"/>
        <end position="285"/>
    </location>
</feature>
<sequence length="335" mass="37956">MDKKWLHIFLSILLMTSLSACQRPAEGTNESAKESIVIGFSQSGTESSWRKRHTESIRTELEKEGYEVLYRNGYMNQERQIQDIRSFIVYQVDAIVFTPLQEDGWEPILEEAAKAGIPVFIVDRHVDLADPSLFLTHIGPSFKAEGNRAGLYVSNYFKHHENETINVLELTGLSDTSPTQLRSDGFRETIKRDYAKNNVTIQVTDALNGDFIRRKGKEVIEQYIAEGKMDDIDVLFSHNDEMTIGALEALKQTDIVPGKDIVIVTIDAQKEMIDNLKNGIVNCVVECNPDAGIFVKNAISRYLSRGRSAVPKEIYVHETVFSSDMDFDQIPPRNY</sequence>
<dbReference type="PANTHER" id="PTHR46847:SF3">
    <property type="entry name" value="GALACTOFURANOSE-BINDING PROTEIN YTFQ"/>
    <property type="match status" value="1"/>
</dbReference>
<dbReference type="AlphaFoldDB" id="A0A376H8Y3"/>
<accession>A0A376H8Y3</accession>
<dbReference type="CDD" id="cd06309">
    <property type="entry name" value="PBP1_galactofuranose_YtfQ-like"/>
    <property type="match status" value="1"/>
</dbReference>
<comment type="subcellular location">
    <subcellularLocation>
        <location evidence="1">Cell envelope</location>
    </subcellularLocation>
</comment>
<dbReference type="Pfam" id="PF13407">
    <property type="entry name" value="Peripla_BP_4"/>
    <property type="match status" value="1"/>
</dbReference>
<dbReference type="SUPFAM" id="SSF53822">
    <property type="entry name" value="Periplasmic binding protein-like I"/>
    <property type="match status" value="1"/>
</dbReference>
<gene>
    <name evidence="6" type="primary">ytfQ</name>
    <name evidence="6" type="ORF">NCTC12360_03143</name>
</gene>
<dbReference type="PANTHER" id="PTHR46847">
    <property type="entry name" value="D-ALLOSE-BINDING PERIPLASMIC PROTEIN-RELATED"/>
    <property type="match status" value="1"/>
</dbReference>
<dbReference type="InterPro" id="IPR028082">
    <property type="entry name" value="Peripla_BP_I"/>
</dbReference>
<dbReference type="OrthoDB" id="9814427at2"/>
<protein>
    <submittedName>
        <fullName evidence="6">LacI family transcriptional regulator</fullName>
    </submittedName>
</protein>
<dbReference type="Gene3D" id="3.40.50.2300">
    <property type="match status" value="2"/>
</dbReference>
<comment type="similarity">
    <text evidence="2">Belongs to the bacterial solute-binding protein 2 family.</text>
</comment>
<proteinExistence type="inferred from homology"/>
<evidence type="ECO:0000256" key="2">
    <source>
        <dbReference type="ARBA" id="ARBA00007639"/>
    </source>
</evidence>
<reference evidence="6 7" key="1">
    <citation type="submission" date="2018-06" db="EMBL/GenBank/DDBJ databases">
        <authorList>
            <consortium name="Pathogen Informatics"/>
            <person name="Doyle S."/>
        </authorList>
    </citation>
    <scope>NUCLEOTIDE SEQUENCE [LARGE SCALE GENOMIC DNA]</scope>
    <source>
        <strain evidence="6 7">NCTC12360</strain>
    </source>
</reference>
<name>A0A376H8Y3_ENTGA</name>
<dbReference type="Proteomes" id="UP000254807">
    <property type="component" value="Unassembled WGS sequence"/>
</dbReference>
<organism evidence="6 7">
    <name type="scientific">Enterococcus gallinarum</name>
    <dbReference type="NCBI Taxonomy" id="1353"/>
    <lineage>
        <taxon>Bacteria</taxon>
        <taxon>Bacillati</taxon>
        <taxon>Bacillota</taxon>
        <taxon>Bacilli</taxon>
        <taxon>Lactobacillales</taxon>
        <taxon>Enterococcaceae</taxon>
        <taxon>Enterococcus</taxon>
    </lineage>
</organism>
<evidence type="ECO:0000259" key="5">
    <source>
        <dbReference type="Pfam" id="PF13407"/>
    </source>
</evidence>
<keyword evidence="3 4" id="KW-0732">Signal</keyword>
<evidence type="ECO:0000256" key="3">
    <source>
        <dbReference type="ARBA" id="ARBA00022729"/>
    </source>
</evidence>
<feature type="chain" id="PRO_5038581547" evidence="4">
    <location>
        <begin position="21"/>
        <end position="335"/>
    </location>
</feature>
<dbReference type="PROSITE" id="PS51257">
    <property type="entry name" value="PROKAR_LIPOPROTEIN"/>
    <property type="match status" value="1"/>
</dbReference>
<dbReference type="InterPro" id="IPR025997">
    <property type="entry name" value="SBP_2_dom"/>
</dbReference>
<dbReference type="GO" id="GO:0030313">
    <property type="term" value="C:cell envelope"/>
    <property type="evidence" value="ECO:0007669"/>
    <property type="project" value="UniProtKB-SubCell"/>
</dbReference>
<dbReference type="EMBL" id="UFYW01000001">
    <property type="protein sequence ID" value="STD84599.1"/>
    <property type="molecule type" value="Genomic_DNA"/>
</dbReference>
<dbReference type="GO" id="GO:0030246">
    <property type="term" value="F:carbohydrate binding"/>
    <property type="evidence" value="ECO:0007669"/>
    <property type="project" value="UniProtKB-ARBA"/>
</dbReference>
<evidence type="ECO:0000313" key="6">
    <source>
        <dbReference type="EMBL" id="STD84599.1"/>
    </source>
</evidence>